<protein>
    <submittedName>
        <fullName evidence="2">Uncharacterized protein</fullName>
    </submittedName>
</protein>
<dbReference type="EMBL" id="CAJZBQ010000041">
    <property type="protein sequence ID" value="CAG9326850.1"/>
    <property type="molecule type" value="Genomic_DNA"/>
</dbReference>
<gene>
    <name evidence="2" type="ORF">BSTOLATCC_MIC42112</name>
</gene>
<evidence type="ECO:0000313" key="3">
    <source>
        <dbReference type="Proteomes" id="UP001162131"/>
    </source>
</evidence>
<name>A0AAU9JMK8_9CILI</name>
<reference evidence="2" key="1">
    <citation type="submission" date="2021-09" db="EMBL/GenBank/DDBJ databases">
        <authorList>
            <consortium name="AG Swart"/>
            <person name="Singh M."/>
            <person name="Singh A."/>
            <person name="Seah K."/>
            <person name="Emmerich C."/>
        </authorList>
    </citation>
    <scope>NUCLEOTIDE SEQUENCE</scope>
    <source>
        <strain evidence="2">ATCC30299</strain>
    </source>
</reference>
<keyword evidence="3" id="KW-1185">Reference proteome</keyword>
<accession>A0AAU9JMK8</accession>
<evidence type="ECO:0000313" key="2">
    <source>
        <dbReference type="EMBL" id="CAG9326850.1"/>
    </source>
</evidence>
<evidence type="ECO:0000256" key="1">
    <source>
        <dbReference type="SAM" id="MobiDB-lite"/>
    </source>
</evidence>
<dbReference type="AlphaFoldDB" id="A0AAU9JMK8"/>
<feature type="region of interest" description="Disordered" evidence="1">
    <location>
        <begin position="123"/>
        <end position="143"/>
    </location>
</feature>
<sequence>MQHPIRASTESEKTTPHESQHFDIELEFGHLGSFESTFINGINPKVFSYTSNGDLLVQPLFQFLAEKGYQTSNSMISYFSNKENMYVFIGNDPLAADAAIPREELKTAALKIKLRYSPQIEAPIPNVEDDDAGSDKGGKGSKRTKERKIGYIVEKVARWRNLYNGIQNLKGETVRMTLEEAATQVGISKKSLDDYLLQLRFGRKFGFNFEEHKNDKVGILRAYVKKYKQIQNEMSKLSPGEQLSKESQEILNQKGTPSCKARKCCVPPPGVLKFPAQNQASLGIMEFSYNPLSIV</sequence>
<dbReference type="Proteomes" id="UP001162131">
    <property type="component" value="Unassembled WGS sequence"/>
</dbReference>
<organism evidence="2 3">
    <name type="scientific">Blepharisma stoltei</name>
    <dbReference type="NCBI Taxonomy" id="1481888"/>
    <lineage>
        <taxon>Eukaryota</taxon>
        <taxon>Sar</taxon>
        <taxon>Alveolata</taxon>
        <taxon>Ciliophora</taxon>
        <taxon>Postciliodesmatophora</taxon>
        <taxon>Heterotrichea</taxon>
        <taxon>Heterotrichida</taxon>
        <taxon>Blepharismidae</taxon>
        <taxon>Blepharisma</taxon>
    </lineage>
</organism>
<proteinExistence type="predicted"/>
<comment type="caution">
    <text evidence="2">The sequence shown here is derived from an EMBL/GenBank/DDBJ whole genome shotgun (WGS) entry which is preliminary data.</text>
</comment>